<accession>B4N0D0</accession>
<sequence length="226" mass="24675">MEVTNTRYNYLVGLLKDAGIYEDGMKLDEMRQLAKAMKMSVDSLRESEDTDLQHALKESEVDFLVAAHPNDLLSSTMIGAPALAMDSRSLSVEERGSFEWSCDSPPSGPIVIRVQATVHHPHNWSPDSEGRSIRKRIANDSDHHISNEFLAKRPLAEQQPNAELNASPIPLTHGDSGFTGEEFSSLSSISDSSSVPSIGEMPSRLLISTSSAAVSDFSSSQIIEMD</sequence>
<dbReference type="OMA" id="ELHQSTM"/>
<dbReference type="eggNOG" id="ENOG502TBES">
    <property type="taxonomic scope" value="Eukaryota"/>
</dbReference>
<dbReference type="Proteomes" id="UP000007798">
    <property type="component" value="Unassembled WGS sequence"/>
</dbReference>
<dbReference type="InParanoid" id="B4N0D0"/>
<keyword evidence="3" id="KW-1185">Reference proteome</keyword>
<proteinExistence type="predicted"/>
<feature type="compositionally biased region" description="Low complexity" evidence="1">
    <location>
        <begin position="184"/>
        <end position="196"/>
    </location>
</feature>
<dbReference type="STRING" id="7260.B4N0D0"/>
<dbReference type="KEGG" id="dwi:6644312"/>
<organism evidence="2 3">
    <name type="scientific">Drosophila willistoni</name>
    <name type="common">Fruit fly</name>
    <dbReference type="NCBI Taxonomy" id="7260"/>
    <lineage>
        <taxon>Eukaryota</taxon>
        <taxon>Metazoa</taxon>
        <taxon>Ecdysozoa</taxon>
        <taxon>Arthropoda</taxon>
        <taxon>Hexapoda</taxon>
        <taxon>Insecta</taxon>
        <taxon>Pterygota</taxon>
        <taxon>Neoptera</taxon>
        <taxon>Endopterygota</taxon>
        <taxon>Diptera</taxon>
        <taxon>Brachycera</taxon>
        <taxon>Muscomorpha</taxon>
        <taxon>Ephydroidea</taxon>
        <taxon>Drosophilidae</taxon>
        <taxon>Drosophila</taxon>
        <taxon>Sophophora</taxon>
    </lineage>
</organism>
<dbReference type="HOGENOM" id="CLU_1225952_0_0_1"/>
<evidence type="ECO:0000313" key="3">
    <source>
        <dbReference type="Proteomes" id="UP000007798"/>
    </source>
</evidence>
<dbReference type="EMBL" id="CH963920">
    <property type="protein sequence ID" value="EDW77543.1"/>
    <property type="molecule type" value="Genomic_DNA"/>
</dbReference>
<reference evidence="2 3" key="1">
    <citation type="journal article" date="2007" name="Nature">
        <title>Evolution of genes and genomes on the Drosophila phylogeny.</title>
        <authorList>
            <consortium name="Drosophila 12 Genomes Consortium"/>
            <person name="Clark A.G."/>
            <person name="Eisen M.B."/>
            <person name="Smith D.R."/>
            <person name="Bergman C.M."/>
            <person name="Oliver B."/>
            <person name="Markow T.A."/>
            <person name="Kaufman T.C."/>
            <person name="Kellis M."/>
            <person name="Gelbart W."/>
            <person name="Iyer V.N."/>
            <person name="Pollard D.A."/>
            <person name="Sackton T.B."/>
            <person name="Larracuente A.M."/>
            <person name="Singh N.D."/>
            <person name="Abad J.P."/>
            <person name="Abt D.N."/>
            <person name="Adryan B."/>
            <person name="Aguade M."/>
            <person name="Akashi H."/>
            <person name="Anderson W.W."/>
            <person name="Aquadro C.F."/>
            <person name="Ardell D.H."/>
            <person name="Arguello R."/>
            <person name="Artieri C.G."/>
            <person name="Barbash D.A."/>
            <person name="Barker D."/>
            <person name="Barsanti P."/>
            <person name="Batterham P."/>
            <person name="Batzoglou S."/>
            <person name="Begun D."/>
            <person name="Bhutkar A."/>
            <person name="Blanco E."/>
            <person name="Bosak S.A."/>
            <person name="Bradley R.K."/>
            <person name="Brand A.D."/>
            <person name="Brent M.R."/>
            <person name="Brooks A.N."/>
            <person name="Brown R.H."/>
            <person name="Butlin R.K."/>
            <person name="Caggese C."/>
            <person name="Calvi B.R."/>
            <person name="Bernardo de Carvalho A."/>
            <person name="Caspi A."/>
            <person name="Castrezana S."/>
            <person name="Celniker S.E."/>
            <person name="Chang J.L."/>
            <person name="Chapple C."/>
            <person name="Chatterji S."/>
            <person name="Chinwalla A."/>
            <person name="Civetta A."/>
            <person name="Clifton S.W."/>
            <person name="Comeron J.M."/>
            <person name="Costello J.C."/>
            <person name="Coyne J.A."/>
            <person name="Daub J."/>
            <person name="David R.G."/>
            <person name="Delcher A.L."/>
            <person name="Delehaunty K."/>
            <person name="Do C.B."/>
            <person name="Ebling H."/>
            <person name="Edwards K."/>
            <person name="Eickbush T."/>
            <person name="Evans J.D."/>
            <person name="Filipski A."/>
            <person name="Findeiss S."/>
            <person name="Freyhult E."/>
            <person name="Fulton L."/>
            <person name="Fulton R."/>
            <person name="Garcia A.C."/>
            <person name="Gardiner A."/>
            <person name="Garfield D.A."/>
            <person name="Garvin B.E."/>
            <person name="Gibson G."/>
            <person name="Gilbert D."/>
            <person name="Gnerre S."/>
            <person name="Godfrey J."/>
            <person name="Good R."/>
            <person name="Gotea V."/>
            <person name="Gravely B."/>
            <person name="Greenberg A.J."/>
            <person name="Griffiths-Jones S."/>
            <person name="Gross S."/>
            <person name="Guigo R."/>
            <person name="Gustafson E.A."/>
            <person name="Haerty W."/>
            <person name="Hahn M.W."/>
            <person name="Halligan D.L."/>
            <person name="Halpern A.L."/>
            <person name="Halter G.M."/>
            <person name="Han M.V."/>
            <person name="Heger A."/>
            <person name="Hillier L."/>
            <person name="Hinrichs A.S."/>
            <person name="Holmes I."/>
            <person name="Hoskins R.A."/>
            <person name="Hubisz M.J."/>
            <person name="Hultmark D."/>
            <person name="Huntley M.A."/>
            <person name="Jaffe D.B."/>
            <person name="Jagadeeshan S."/>
            <person name="Jeck W.R."/>
            <person name="Johnson J."/>
            <person name="Jones C.D."/>
            <person name="Jordan W.C."/>
            <person name="Karpen G.H."/>
            <person name="Kataoka E."/>
            <person name="Keightley P.D."/>
            <person name="Kheradpour P."/>
            <person name="Kirkness E.F."/>
            <person name="Koerich L.B."/>
            <person name="Kristiansen K."/>
            <person name="Kudrna D."/>
            <person name="Kulathinal R.J."/>
            <person name="Kumar S."/>
            <person name="Kwok R."/>
            <person name="Lander E."/>
            <person name="Langley C.H."/>
            <person name="Lapoint R."/>
            <person name="Lazzaro B.P."/>
            <person name="Lee S.J."/>
            <person name="Levesque L."/>
            <person name="Li R."/>
            <person name="Lin C.F."/>
            <person name="Lin M.F."/>
            <person name="Lindblad-Toh K."/>
            <person name="Llopart A."/>
            <person name="Long M."/>
            <person name="Low L."/>
            <person name="Lozovsky E."/>
            <person name="Lu J."/>
            <person name="Luo M."/>
            <person name="Machado C.A."/>
            <person name="Makalowski W."/>
            <person name="Marzo M."/>
            <person name="Matsuda M."/>
            <person name="Matzkin L."/>
            <person name="McAllister B."/>
            <person name="McBride C.S."/>
            <person name="McKernan B."/>
            <person name="McKernan K."/>
            <person name="Mendez-Lago M."/>
            <person name="Minx P."/>
            <person name="Mollenhauer M.U."/>
            <person name="Montooth K."/>
            <person name="Mount S.M."/>
            <person name="Mu X."/>
            <person name="Myers E."/>
            <person name="Negre B."/>
            <person name="Newfeld S."/>
            <person name="Nielsen R."/>
            <person name="Noor M.A."/>
            <person name="O'Grady P."/>
            <person name="Pachter L."/>
            <person name="Papaceit M."/>
            <person name="Parisi M.J."/>
            <person name="Parisi M."/>
            <person name="Parts L."/>
            <person name="Pedersen J.S."/>
            <person name="Pesole G."/>
            <person name="Phillippy A.M."/>
            <person name="Ponting C.P."/>
            <person name="Pop M."/>
            <person name="Porcelli D."/>
            <person name="Powell J.R."/>
            <person name="Prohaska S."/>
            <person name="Pruitt K."/>
            <person name="Puig M."/>
            <person name="Quesneville H."/>
            <person name="Ram K.R."/>
            <person name="Rand D."/>
            <person name="Rasmussen M.D."/>
            <person name="Reed L.K."/>
            <person name="Reenan R."/>
            <person name="Reily A."/>
            <person name="Remington K.A."/>
            <person name="Rieger T.T."/>
            <person name="Ritchie M.G."/>
            <person name="Robin C."/>
            <person name="Rogers Y.H."/>
            <person name="Rohde C."/>
            <person name="Rozas J."/>
            <person name="Rubenfield M.J."/>
            <person name="Ruiz A."/>
            <person name="Russo S."/>
            <person name="Salzberg S.L."/>
            <person name="Sanchez-Gracia A."/>
            <person name="Saranga D.J."/>
            <person name="Sato H."/>
            <person name="Schaeffer S.W."/>
            <person name="Schatz M.C."/>
            <person name="Schlenke T."/>
            <person name="Schwartz R."/>
            <person name="Segarra C."/>
            <person name="Singh R.S."/>
            <person name="Sirot L."/>
            <person name="Sirota M."/>
            <person name="Sisneros N.B."/>
            <person name="Smith C.D."/>
            <person name="Smith T.F."/>
            <person name="Spieth J."/>
            <person name="Stage D.E."/>
            <person name="Stark A."/>
            <person name="Stephan W."/>
            <person name="Strausberg R.L."/>
            <person name="Strempel S."/>
            <person name="Sturgill D."/>
            <person name="Sutton G."/>
            <person name="Sutton G.G."/>
            <person name="Tao W."/>
            <person name="Teichmann S."/>
            <person name="Tobari Y.N."/>
            <person name="Tomimura Y."/>
            <person name="Tsolas J.M."/>
            <person name="Valente V.L."/>
            <person name="Venter E."/>
            <person name="Venter J.C."/>
            <person name="Vicario S."/>
            <person name="Vieira F.G."/>
            <person name="Vilella A.J."/>
            <person name="Villasante A."/>
            <person name="Walenz B."/>
            <person name="Wang J."/>
            <person name="Wasserman M."/>
            <person name="Watts T."/>
            <person name="Wilson D."/>
            <person name="Wilson R.K."/>
            <person name="Wing R.A."/>
            <person name="Wolfner M.F."/>
            <person name="Wong A."/>
            <person name="Wong G.K."/>
            <person name="Wu C.I."/>
            <person name="Wu G."/>
            <person name="Yamamoto D."/>
            <person name="Yang H.P."/>
            <person name="Yang S.P."/>
            <person name="Yorke J.A."/>
            <person name="Yoshida K."/>
            <person name="Zdobnov E."/>
            <person name="Zhang P."/>
            <person name="Zhang Y."/>
            <person name="Zimin A.V."/>
            <person name="Baldwin J."/>
            <person name="Abdouelleil A."/>
            <person name="Abdulkadir J."/>
            <person name="Abebe A."/>
            <person name="Abera B."/>
            <person name="Abreu J."/>
            <person name="Acer S.C."/>
            <person name="Aftuck L."/>
            <person name="Alexander A."/>
            <person name="An P."/>
            <person name="Anderson E."/>
            <person name="Anderson S."/>
            <person name="Arachi H."/>
            <person name="Azer M."/>
            <person name="Bachantsang P."/>
            <person name="Barry A."/>
            <person name="Bayul T."/>
            <person name="Berlin A."/>
            <person name="Bessette D."/>
            <person name="Bloom T."/>
            <person name="Blye J."/>
            <person name="Boguslavskiy L."/>
            <person name="Bonnet C."/>
            <person name="Boukhgalter B."/>
            <person name="Bourzgui I."/>
            <person name="Brown A."/>
            <person name="Cahill P."/>
            <person name="Channer S."/>
            <person name="Cheshatsang Y."/>
            <person name="Chuda L."/>
            <person name="Citroen M."/>
            <person name="Collymore A."/>
            <person name="Cooke P."/>
            <person name="Costello M."/>
            <person name="D'Aco K."/>
            <person name="Daza R."/>
            <person name="De Haan G."/>
            <person name="DeGray S."/>
            <person name="DeMaso C."/>
            <person name="Dhargay N."/>
            <person name="Dooley K."/>
            <person name="Dooley E."/>
            <person name="Doricent M."/>
            <person name="Dorje P."/>
            <person name="Dorjee K."/>
            <person name="Dupes A."/>
            <person name="Elong R."/>
            <person name="Falk J."/>
            <person name="Farina A."/>
            <person name="Faro S."/>
            <person name="Ferguson D."/>
            <person name="Fisher S."/>
            <person name="Foley C.D."/>
            <person name="Franke A."/>
            <person name="Friedrich D."/>
            <person name="Gadbois L."/>
            <person name="Gearin G."/>
            <person name="Gearin C.R."/>
            <person name="Giannoukos G."/>
            <person name="Goode T."/>
            <person name="Graham J."/>
            <person name="Grandbois E."/>
            <person name="Grewal S."/>
            <person name="Gyaltsen K."/>
            <person name="Hafez N."/>
            <person name="Hagos B."/>
            <person name="Hall J."/>
            <person name="Henson C."/>
            <person name="Hollinger A."/>
            <person name="Honan T."/>
            <person name="Huard M.D."/>
            <person name="Hughes L."/>
            <person name="Hurhula B."/>
            <person name="Husby M.E."/>
            <person name="Kamat A."/>
            <person name="Kanga B."/>
            <person name="Kashin S."/>
            <person name="Khazanovich D."/>
            <person name="Kisner P."/>
            <person name="Lance K."/>
            <person name="Lara M."/>
            <person name="Lee W."/>
            <person name="Lennon N."/>
            <person name="Letendre F."/>
            <person name="LeVine R."/>
            <person name="Lipovsky A."/>
            <person name="Liu X."/>
            <person name="Liu J."/>
            <person name="Liu S."/>
            <person name="Lokyitsang T."/>
            <person name="Lokyitsang Y."/>
            <person name="Lubonja R."/>
            <person name="Lui A."/>
            <person name="MacDonald P."/>
            <person name="Magnisalis V."/>
            <person name="Maru K."/>
            <person name="Matthews C."/>
            <person name="McCusker W."/>
            <person name="McDonough S."/>
            <person name="Mehta T."/>
            <person name="Meldrim J."/>
            <person name="Meneus L."/>
            <person name="Mihai O."/>
            <person name="Mihalev A."/>
            <person name="Mihova T."/>
            <person name="Mittelman R."/>
            <person name="Mlenga V."/>
            <person name="Montmayeur A."/>
            <person name="Mulrain L."/>
            <person name="Navidi A."/>
            <person name="Naylor J."/>
            <person name="Negash T."/>
            <person name="Nguyen T."/>
            <person name="Nguyen N."/>
            <person name="Nicol R."/>
            <person name="Norbu C."/>
            <person name="Norbu N."/>
            <person name="Novod N."/>
            <person name="O'Neill B."/>
            <person name="Osman S."/>
            <person name="Markiewicz E."/>
            <person name="Oyono O.L."/>
            <person name="Patti C."/>
            <person name="Phunkhang P."/>
            <person name="Pierre F."/>
            <person name="Priest M."/>
            <person name="Raghuraman S."/>
            <person name="Rege F."/>
            <person name="Reyes R."/>
            <person name="Rise C."/>
            <person name="Rogov P."/>
            <person name="Ross K."/>
            <person name="Ryan E."/>
            <person name="Settipalli S."/>
            <person name="Shea T."/>
            <person name="Sherpa N."/>
            <person name="Shi L."/>
            <person name="Shih D."/>
            <person name="Sparrow T."/>
            <person name="Spaulding J."/>
            <person name="Stalker J."/>
            <person name="Stange-Thomann N."/>
            <person name="Stavropoulos S."/>
            <person name="Stone C."/>
            <person name="Strader C."/>
            <person name="Tesfaye S."/>
            <person name="Thomson T."/>
            <person name="Thoulutsang Y."/>
            <person name="Thoulutsang D."/>
            <person name="Topham K."/>
            <person name="Topping I."/>
            <person name="Tsamla T."/>
            <person name="Vassiliev H."/>
            <person name="Vo A."/>
            <person name="Wangchuk T."/>
            <person name="Wangdi T."/>
            <person name="Weiand M."/>
            <person name="Wilkinson J."/>
            <person name="Wilson A."/>
            <person name="Yadav S."/>
            <person name="Young G."/>
            <person name="Yu Q."/>
            <person name="Zembek L."/>
            <person name="Zhong D."/>
            <person name="Zimmer A."/>
            <person name="Zwirko Z."/>
            <person name="Jaffe D.B."/>
            <person name="Alvarez P."/>
            <person name="Brockman W."/>
            <person name="Butler J."/>
            <person name="Chin C."/>
            <person name="Gnerre S."/>
            <person name="Grabherr M."/>
            <person name="Kleber M."/>
            <person name="Mauceli E."/>
            <person name="MacCallum I."/>
        </authorList>
    </citation>
    <scope>NUCLEOTIDE SEQUENCE [LARGE SCALE GENOMIC DNA]</scope>
    <source>
        <strain evidence="3">Tucson 14030-0811.24</strain>
    </source>
</reference>
<name>B4N0D0_DROWI</name>
<dbReference type="PhylomeDB" id="B4N0D0"/>
<gene>
    <name evidence="2" type="primary">Dwil\GK24559</name>
    <name evidence="2" type="ORF">Dwil_GK24559</name>
</gene>
<evidence type="ECO:0000313" key="2">
    <source>
        <dbReference type="EMBL" id="EDW77543.1"/>
    </source>
</evidence>
<dbReference type="OrthoDB" id="7883759at2759"/>
<dbReference type="FunCoup" id="B4N0D0">
    <property type="interactions" value="2"/>
</dbReference>
<dbReference type="AlphaFoldDB" id="B4N0D0"/>
<feature type="region of interest" description="Disordered" evidence="1">
    <location>
        <begin position="165"/>
        <end position="196"/>
    </location>
</feature>
<evidence type="ECO:0000256" key="1">
    <source>
        <dbReference type="SAM" id="MobiDB-lite"/>
    </source>
</evidence>
<protein>
    <submittedName>
        <fullName evidence="2">Uncharacterized protein</fullName>
    </submittedName>
</protein>